<keyword evidence="2" id="KW-1185">Reference proteome</keyword>
<dbReference type="SUPFAM" id="SSF48403">
    <property type="entry name" value="Ankyrin repeat"/>
    <property type="match status" value="1"/>
</dbReference>
<dbReference type="AlphaFoldDB" id="A0AAN7AZP7"/>
<accession>A0AAN7AZP7</accession>
<name>A0AAN7AZP7_9PEZI</name>
<dbReference type="Proteomes" id="UP001301769">
    <property type="component" value="Unassembled WGS sequence"/>
</dbReference>
<organism evidence="1 2">
    <name type="scientific">Rhypophila decipiens</name>
    <dbReference type="NCBI Taxonomy" id="261697"/>
    <lineage>
        <taxon>Eukaryota</taxon>
        <taxon>Fungi</taxon>
        <taxon>Dikarya</taxon>
        <taxon>Ascomycota</taxon>
        <taxon>Pezizomycotina</taxon>
        <taxon>Sordariomycetes</taxon>
        <taxon>Sordariomycetidae</taxon>
        <taxon>Sordariales</taxon>
        <taxon>Naviculisporaceae</taxon>
        <taxon>Rhypophila</taxon>
    </lineage>
</organism>
<evidence type="ECO:0000313" key="2">
    <source>
        <dbReference type="Proteomes" id="UP001301769"/>
    </source>
</evidence>
<sequence>MAESDASTSNPGFPIMMFPPEIVHRILFFSVMGRELERAMRLRLVSKYFDAEVVRIVEVYMHSGSASEDYHHINQHLPGYHDHAGWRLLRVGRHRQPGSLWHRAHVNAARRGTYCNIYDEGPRSQRMLIKLQEVSKRYGAETGAGYEETLERLCWVSLECGAWEDEGPGPNNSGQCAYQVADPPGSKPNDIDFRGWKEIAPDHTPELDLLSAAAYLGNISLVRKLLQGGSLNPSEGTEILDSPMSFAALGEHVDILLLLQEHQVEYRDLDSDPPRNAADHPCAATFEWEGKADPGAIVNAAYKGNLELLRLAIWPPSRSDQENTNSYLGQIFGCVDGRSKAYKCLMAAKYMTGDWEVYRFLAAFLGHYDKVLELEHFDSHLKNTYMAGRELASRLEDDYARQTVDNNMRLKLAKGHDDLDYHCVYGHVDIVRGFFDDGLDPKDESLTFSLYGTDDDKEDMLDLLVERGISFDWSGYRDCVVKNAQSGRFSMVKKLVQVCKNLNELDLEKTLVAAMEQEHLAMEMFLLQPHVLAKFGVVDLEAAEKIRARAASETADYLEYQAGFSFGDSQLVSGPDGW</sequence>
<dbReference type="Gene3D" id="1.25.40.20">
    <property type="entry name" value="Ankyrin repeat-containing domain"/>
    <property type="match status" value="1"/>
</dbReference>
<proteinExistence type="predicted"/>
<protein>
    <submittedName>
        <fullName evidence="1">Uncharacterized protein</fullName>
    </submittedName>
</protein>
<dbReference type="InterPro" id="IPR036770">
    <property type="entry name" value="Ankyrin_rpt-contain_sf"/>
</dbReference>
<reference evidence="1" key="1">
    <citation type="journal article" date="2023" name="Mol. Phylogenet. Evol.">
        <title>Genome-scale phylogeny and comparative genomics of the fungal order Sordariales.</title>
        <authorList>
            <person name="Hensen N."/>
            <person name="Bonometti L."/>
            <person name="Westerberg I."/>
            <person name="Brannstrom I.O."/>
            <person name="Guillou S."/>
            <person name="Cros-Aarteil S."/>
            <person name="Calhoun S."/>
            <person name="Haridas S."/>
            <person name="Kuo A."/>
            <person name="Mondo S."/>
            <person name="Pangilinan J."/>
            <person name="Riley R."/>
            <person name="LaButti K."/>
            <person name="Andreopoulos B."/>
            <person name="Lipzen A."/>
            <person name="Chen C."/>
            <person name="Yan M."/>
            <person name="Daum C."/>
            <person name="Ng V."/>
            <person name="Clum A."/>
            <person name="Steindorff A."/>
            <person name="Ohm R.A."/>
            <person name="Martin F."/>
            <person name="Silar P."/>
            <person name="Natvig D.O."/>
            <person name="Lalanne C."/>
            <person name="Gautier V."/>
            <person name="Ament-Velasquez S.L."/>
            <person name="Kruys A."/>
            <person name="Hutchinson M.I."/>
            <person name="Powell A.J."/>
            <person name="Barry K."/>
            <person name="Miller A.N."/>
            <person name="Grigoriev I.V."/>
            <person name="Debuchy R."/>
            <person name="Gladieux P."/>
            <person name="Hiltunen Thoren M."/>
            <person name="Johannesson H."/>
        </authorList>
    </citation>
    <scope>NUCLEOTIDE SEQUENCE</scope>
    <source>
        <strain evidence="1">PSN293</strain>
    </source>
</reference>
<gene>
    <name evidence="1" type="ORF">QBC37DRAFT_487510</name>
</gene>
<comment type="caution">
    <text evidence="1">The sequence shown here is derived from an EMBL/GenBank/DDBJ whole genome shotgun (WGS) entry which is preliminary data.</text>
</comment>
<dbReference type="EMBL" id="MU858296">
    <property type="protein sequence ID" value="KAK4207411.1"/>
    <property type="molecule type" value="Genomic_DNA"/>
</dbReference>
<evidence type="ECO:0000313" key="1">
    <source>
        <dbReference type="EMBL" id="KAK4207411.1"/>
    </source>
</evidence>
<reference evidence="1" key="2">
    <citation type="submission" date="2023-05" db="EMBL/GenBank/DDBJ databases">
        <authorList>
            <consortium name="Lawrence Berkeley National Laboratory"/>
            <person name="Steindorff A."/>
            <person name="Hensen N."/>
            <person name="Bonometti L."/>
            <person name="Westerberg I."/>
            <person name="Brannstrom I.O."/>
            <person name="Guillou S."/>
            <person name="Cros-Aarteil S."/>
            <person name="Calhoun S."/>
            <person name="Haridas S."/>
            <person name="Kuo A."/>
            <person name="Mondo S."/>
            <person name="Pangilinan J."/>
            <person name="Riley R."/>
            <person name="Labutti K."/>
            <person name="Andreopoulos B."/>
            <person name="Lipzen A."/>
            <person name="Chen C."/>
            <person name="Yanf M."/>
            <person name="Daum C."/>
            <person name="Ng V."/>
            <person name="Clum A."/>
            <person name="Ohm R."/>
            <person name="Martin F."/>
            <person name="Silar P."/>
            <person name="Natvig D."/>
            <person name="Lalanne C."/>
            <person name="Gautier V."/>
            <person name="Ament-Velasquez S.L."/>
            <person name="Kruys A."/>
            <person name="Hutchinson M.I."/>
            <person name="Powell A.J."/>
            <person name="Barry K."/>
            <person name="Miller A.N."/>
            <person name="Grigoriev I.V."/>
            <person name="Debuchy R."/>
            <person name="Gladieux P."/>
            <person name="Thoren M.H."/>
            <person name="Johannesson H."/>
        </authorList>
    </citation>
    <scope>NUCLEOTIDE SEQUENCE</scope>
    <source>
        <strain evidence="1">PSN293</strain>
    </source>
</reference>